<keyword evidence="2" id="KW-0808">Transferase</keyword>
<dbReference type="AlphaFoldDB" id="A0AAU9X205"/>
<reference evidence="5 6" key="1">
    <citation type="submission" date="2022-05" db="EMBL/GenBank/DDBJ databases">
        <authorList>
            <consortium name="Genoscope - CEA"/>
            <person name="William W."/>
        </authorList>
    </citation>
    <scope>NUCLEOTIDE SEQUENCE [LARGE SCALE GENOMIC DNA]</scope>
</reference>
<comment type="caution">
    <text evidence="5">The sequence shown here is derived from an EMBL/GenBank/DDBJ whole genome shotgun (WGS) entry which is preliminary data.</text>
</comment>
<evidence type="ECO:0000256" key="1">
    <source>
        <dbReference type="ARBA" id="ARBA00022527"/>
    </source>
</evidence>
<feature type="domain" description="Alpha-type protein kinase" evidence="4">
    <location>
        <begin position="23"/>
        <end position="52"/>
    </location>
</feature>
<protein>
    <recommendedName>
        <fullName evidence="4">Alpha-type protein kinase domain-containing protein</fullName>
    </recommendedName>
</protein>
<keyword evidence="6" id="KW-1185">Reference proteome</keyword>
<evidence type="ECO:0000256" key="3">
    <source>
        <dbReference type="ARBA" id="ARBA00022777"/>
    </source>
</evidence>
<dbReference type="GO" id="GO:0004674">
    <property type="term" value="F:protein serine/threonine kinase activity"/>
    <property type="evidence" value="ECO:0007669"/>
    <property type="project" value="UniProtKB-KW"/>
</dbReference>
<proteinExistence type="predicted"/>
<gene>
    <name evidence="5" type="ORF">PMEA_00015126</name>
</gene>
<evidence type="ECO:0000256" key="2">
    <source>
        <dbReference type="ARBA" id="ARBA00022679"/>
    </source>
</evidence>
<evidence type="ECO:0000259" key="4">
    <source>
        <dbReference type="Pfam" id="PF02816"/>
    </source>
</evidence>
<dbReference type="EMBL" id="CALNXJ010000027">
    <property type="protein sequence ID" value="CAH3133506.1"/>
    <property type="molecule type" value="Genomic_DNA"/>
</dbReference>
<keyword evidence="3" id="KW-0418">Kinase</keyword>
<evidence type="ECO:0000313" key="5">
    <source>
        <dbReference type="EMBL" id="CAH3133506.1"/>
    </source>
</evidence>
<evidence type="ECO:0000313" key="6">
    <source>
        <dbReference type="Proteomes" id="UP001159428"/>
    </source>
</evidence>
<organism evidence="5 6">
    <name type="scientific">Pocillopora meandrina</name>
    <dbReference type="NCBI Taxonomy" id="46732"/>
    <lineage>
        <taxon>Eukaryota</taxon>
        <taxon>Metazoa</taxon>
        <taxon>Cnidaria</taxon>
        <taxon>Anthozoa</taxon>
        <taxon>Hexacorallia</taxon>
        <taxon>Scleractinia</taxon>
        <taxon>Astrocoeniina</taxon>
        <taxon>Pocilloporidae</taxon>
        <taxon>Pocillopora</taxon>
    </lineage>
</organism>
<dbReference type="GO" id="GO:0005524">
    <property type="term" value="F:ATP binding"/>
    <property type="evidence" value="ECO:0007669"/>
    <property type="project" value="InterPro"/>
</dbReference>
<name>A0AAU9X205_9CNID</name>
<keyword evidence="1" id="KW-0723">Serine/threonine-protein kinase</keyword>
<sequence>MVSTFPPHQWSLMRFMKRHNAFYQISEKKLMLLDIQGSFFKLYDPEIATTDLLVNDASLDSNEVNFCAGNLSCIAIL</sequence>
<dbReference type="InterPro" id="IPR004166">
    <property type="entry name" value="a-kinase_dom"/>
</dbReference>
<dbReference type="Proteomes" id="UP001159428">
    <property type="component" value="Unassembled WGS sequence"/>
</dbReference>
<dbReference type="Pfam" id="PF02816">
    <property type="entry name" value="Alpha_kinase"/>
    <property type="match status" value="1"/>
</dbReference>
<accession>A0AAU9X205</accession>